<sequence>MDTQQVIFNKMNQRLFDALSTKGYDCILSEQTSPVCQANCFDFYDYCLCAKKASYFISLNKLVYILTNGAILHHSDLQKLNDYIKNHLEKLEDVWINLLPERLFDINIKVFLDGECKYDLQKMYMFYVEDLATIVPFVIKFIQEISPSLIYQNF</sequence>
<proteinExistence type="predicted"/>
<gene>
    <name evidence="1" type="ORF">mv_L154</name>
</gene>
<protein>
    <submittedName>
        <fullName evidence="1">Uncharacterized protein</fullName>
    </submittedName>
</protein>
<accession>H2ED86</accession>
<dbReference type="EMBL" id="JN885995">
    <property type="protein sequence ID" value="AEX62359.1"/>
    <property type="molecule type" value="Genomic_DNA"/>
</dbReference>
<reference evidence="1" key="1">
    <citation type="submission" date="2011-10" db="EMBL/GenBank/DDBJ databases">
        <title>Provirophages and transpovirons: unique mobilome of giant viruses.</title>
        <authorList>
            <person name="Desnues C."/>
            <person name="LaScola B."/>
            <person name="Yutin N."/>
            <person name="Fournous G."/>
            <person name="Koonin E."/>
            <person name="Raoult D."/>
        </authorList>
    </citation>
    <scope>NUCLEOTIDE SEQUENCE</scope>
    <source>
        <strain evidence="1">Mv13-mv</strain>
    </source>
</reference>
<organism evidence="1">
    <name type="scientific">Moumouvirus sp. 'Monve'</name>
    <dbReference type="NCBI Taxonomy" id="1128131"/>
    <lineage>
        <taxon>Viruses</taxon>
        <taxon>Varidnaviria</taxon>
        <taxon>Bamfordvirae</taxon>
        <taxon>Nucleocytoviricota</taxon>
        <taxon>Megaviricetes</taxon>
        <taxon>Imitervirales</taxon>
        <taxon>Mimiviridae</taxon>
        <taxon>Megamimivirinae</taxon>
        <taxon>Moumouvirus</taxon>
    </lineage>
</organism>
<name>H2ED86_9VIRU</name>
<evidence type="ECO:0000313" key="1">
    <source>
        <dbReference type="EMBL" id="AEX62359.1"/>
    </source>
</evidence>